<accession>A0A543B2P2</accession>
<sequence>MRDLIERVEAATPARRDRGIDALRALAVAGVVVGHWLVTALVADSGAIAVNSPLRYFPELAGMSWLFQTLAVFFLVGGRVAVTGYESARAAGVGYRRWLAGRLGRLARPVAAVLLVWLIVVVAMLASGVGLPTTRALAKLVISPLWFLAVFVVLTALTPLAARINPLWPLGVVVGVDVARFGLDAPEAIGFVNVVAAWLIPYCLGAAWAKYGPPSRSRQWLLVLGGVAATVALIGWADYPVAMVGVPGAEMSNLNPPSLAIVTFGLAQCGLALLLLPLLRRAARRPAIWTGIAVTNLSTMTVFCWHQTAMITVSAVGLLTGGILPGLHTPPDGPDWILTRLLWLPVFALVLLVFCLLFRHRENRVDLRPDPALTPTGV</sequence>
<keyword evidence="3" id="KW-0808">Transferase</keyword>
<feature type="domain" description="Acyltransferase 3" evidence="2">
    <location>
        <begin position="18"/>
        <end position="358"/>
    </location>
</feature>
<feature type="transmembrane region" description="Helical" evidence="1">
    <location>
        <begin position="259"/>
        <end position="279"/>
    </location>
</feature>
<evidence type="ECO:0000313" key="4">
    <source>
        <dbReference type="Proteomes" id="UP000317043"/>
    </source>
</evidence>
<protein>
    <submittedName>
        <fullName evidence="3">Acyltransferase-like protein</fullName>
    </submittedName>
</protein>
<gene>
    <name evidence="3" type="ORF">FB566_4677</name>
</gene>
<dbReference type="RefSeq" id="WP_142044110.1">
    <property type="nucleotide sequence ID" value="NZ_JBHTGS010000002.1"/>
</dbReference>
<keyword evidence="4" id="KW-1185">Reference proteome</keyword>
<dbReference type="InParanoid" id="A0A543B2P2"/>
<feature type="transmembrane region" description="Helical" evidence="1">
    <location>
        <begin position="141"/>
        <end position="160"/>
    </location>
</feature>
<dbReference type="EMBL" id="VFOW01000001">
    <property type="protein sequence ID" value="TQL79076.1"/>
    <property type="molecule type" value="Genomic_DNA"/>
</dbReference>
<feature type="transmembrane region" description="Helical" evidence="1">
    <location>
        <begin position="220"/>
        <end position="239"/>
    </location>
</feature>
<dbReference type="GO" id="GO:0016747">
    <property type="term" value="F:acyltransferase activity, transferring groups other than amino-acyl groups"/>
    <property type="evidence" value="ECO:0007669"/>
    <property type="project" value="InterPro"/>
</dbReference>
<keyword evidence="1" id="KW-0812">Transmembrane</keyword>
<keyword evidence="3" id="KW-0012">Acyltransferase</keyword>
<feature type="transmembrane region" description="Helical" evidence="1">
    <location>
        <begin position="21"/>
        <end position="43"/>
    </location>
</feature>
<keyword evidence="1" id="KW-0472">Membrane</keyword>
<comment type="caution">
    <text evidence="3">The sequence shown here is derived from an EMBL/GenBank/DDBJ whole genome shotgun (WGS) entry which is preliminary data.</text>
</comment>
<feature type="transmembrane region" description="Helical" evidence="1">
    <location>
        <begin position="300"/>
        <end position="324"/>
    </location>
</feature>
<keyword evidence="1" id="KW-1133">Transmembrane helix</keyword>
<organism evidence="3 4">
    <name type="scientific">Stackebrandtia endophytica</name>
    <dbReference type="NCBI Taxonomy" id="1496996"/>
    <lineage>
        <taxon>Bacteria</taxon>
        <taxon>Bacillati</taxon>
        <taxon>Actinomycetota</taxon>
        <taxon>Actinomycetes</taxon>
        <taxon>Glycomycetales</taxon>
        <taxon>Glycomycetaceae</taxon>
        <taxon>Stackebrandtia</taxon>
    </lineage>
</organism>
<dbReference type="InterPro" id="IPR002656">
    <property type="entry name" value="Acyl_transf_3_dom"/>
</dbReference>
<evidence type="ECO:0000313" key="3">
    <source>
        <dbReference type="EMBL" id="TQL79076.1"/>
    </source>
</evidence>
<proteinExistence type="predicted"/>
<dbReference type="OrthoDB" id="8206682at2"/>
<dbReference type="Pfam" id="PF01757">
    <property type="entry name" value="Acyl_transf_3"/>
    <property type="match status" value="1"/>
</dbReference>
<feature type="transmembrane region" description="Helical" evidence="1">
    <location>
        <begin position="336"/>
        <end position="358"/>
    </location>
</feature>
<evidence type="ECO:0000259" key="2">
    <source>
        <dbReference type="Pfam" id="PF01757"/>
    </source>
</evidence>
<feature type="transmembrane region" description="Helical" evidence="1">
    <location>
        <begin position="167"/>
        <end position="183"/>
    </location>
</feature>
<evidence type="ECO:0000256" key="1">
    <source>
        <dbReference type="SAM" id="Phobius"/>
    </source>
</evidence>
<dbReference type="AlphaFoldDB" id="A0A543B2P2"/>
<feature type="transmembrane region" description="Helical" evidence="1">
    <location>
        <begin position="189"/>
        <end position="208"/>
    </location>
</feature>
<name>A0A543B2P2_9ACTN</name>
<feature type="transmembrane region" description="Helical" evidence="1">
    <location>
        <begin position="106"/>
        <end position="129"/>
    </location>
</feature>
<reference evidence="3 4" key="1">
    <citation type="submission" date="2019-06" db="EMBL/GenBank/DDBJ databases">
        <title>Sequencing the genomes of 1000 actinobacteria strains.</title>
        <authorList>
            <person name="Klenk H.-P."/>
        </authorList>
    </citation>
    <scope>NUCLEOTIDE SEQUENCE [LARGE SCALE GENOMIC DNA]</scope>
    <source>
        <strain evidence="3 4">DSM 45928</strain>
    </source>
</reference>
<feature type="transmembrane region" description="Helical" evidence="1">
    <location>
        <begin position="63"/>
        <end position="85"/>
    </location>
</feature>
<dbReference type="Proteomes" id="UP000317043">
    <property type="component" value="Unassembled WGS sequence"/>
</dbReference>